<proteinExistence type="predicted"/>
<accession>A0A7C9BKN6</accession>
<evidence type="ECO:0000313" key="2">
    <source>
        <dbReference type="Proteomes" id="UP000479293"/>
    </source>
</evidence>
<dbReference type="InterPro" id="IPR025365">
    <property type="entry name" value="DUF4269"/>
</dbReference>
<keyword evidence="2" id="KW-1185">Reference proteome</keyword>
<dbReference type="AlphaFoldDB" id="A0A7C9BKN6"/>
<comment type="caution">
    <text evidence="1">The sequence shown here is derived from an EMBL/GenBank/DDBJ whole genome shotgun (WGS) entry which is preliminary data.</text>
</comment>
<dbReference type="RefSeq" id="WP_152764121.1">
    <property type="nucleotide sequence ID" value="NZ_WHLY01000002.1"/>
</dbReference>
<dbReference type="Proteomes" id="UP000479293">
    <property type="component" value="Unassembled WGS sequence"/>
</dbReference>
<reference evidence="1 2" key="1">
    <citation type="submission" date="2019-10" db="EMBL/GenBank/DDBJ databases">
        <title>Draft Genome Sequence of Cytophagaceae sp. SJW1-29.</title>
        <authorList>
            <person name="Choi A."/>
        </authorList>
    </citation>
    <scope>NUCLEOTIDE SEQUENCE [LARGE SCALE GENOMIC DNA]</scope>
    <source>
        <strain evidence="1 2">SJW1-29</strain>
    </source>
</reference>
<organism evidence="1 2">
    <name type="scientific">Salmonirosea aquatica</name>
    <dbReference type="NCBI Taxonomy" id="2654236"/>
    <lineage>
        <taxon>Bacteria</taxon>
        <taxon>Pseudomonadati</taxon>
        <taxon>Bacteroidota</taxon>
        <taxon>Cytophagia</taxon>
        <taxon>Cytophagales</taxon>
        <taxon>Spirosomataceae</taxon>
        <taxon>Salmonirosea</taxon>
    </lineage>
</organism>
<gene>
    <name evidence="1" type="ORF">GBK04_24005</name>
</gene>
<evidence type="ECO:0000313" key="1">
    <source>
        <dbReference type="EMBL" id="MPR36323.1"/>
    </source>
</evidence>
<name>A0A7C9BKN6_9BACT</name>
<sequence length="178" mass="20797">MPQPLFSDITYLREGTPTQRRAYHALIDLGIFDKLKAYSPLLTGTIPLDIDIDGSDLDIICYWQFADEYIQTVRQHWGYLPDFQLRHYEINGFQTLVARFSAENFVIEVFGQNRPTHQQEAYRHMVLEYEILQKMGPAFKTKIRELKKSGLKTEPAFAQLLGLQGNPYQALLDYEYKK</sequence>
<dbReference type="EMBL" id="WHLY01000002">
    <property type="protein sequence ID" value="MPR36323.1"/>
    <property type="molecule type" value="Genomic_DNA"/>
</dbReference>
<dbReference type="Pfam" id="PF14091">
    <property type="entry name" value="DUF4269"/>
    <property type="match status" value="1"/>
</dbReference>
<protein>
    <submittedName>
        <fullName evidence="1">DUF4269 domain-containing protein</fullName>
    </submittedName>
</protein>